<dbReference type="InterPro" id="IPR038404">
    <property type="entry name" value="TRAP_DctP_sf"/>
</dbReference>
<accession>A0A4R3M3T6</accession>
<proteinExistence type="predicted"/>
<feature type="signal peptide" evidence="2">
    <location>
        <begin position="1"/>
        <end position="27"/>
    </location>
</feature>
<reference evidence="3 4" key="1">
    <citation type="submission" date="2019-03" db="EMBL/GenBank/DDBJ databases">
        <title>Genomic Encyclopedia of Type Strains, Phase IV (KMG-IV): sequencing the most valuable type-strain genomes for metagenomic binning, comparative biology and taxonomic classification.</title>
        <authorList>
            <person name="Goeker M."/>
        </authorList>
    </citation>
    <scope>NUCLEOTIDE SEQUENCE [LARGE SCALE GENOMIC DNA]</scope>
    <source>
        <strain evidence="3 4">DSM 9035</strain>
    </source>
</reference>
<keyword evidence="3" id="KW-0675">Receptor</keyword>
<keyword evidence="1 2" id="KW-0732">Signal</keyword>
<evidence type="ECO:0000256" key="2">
    <source>
        <dbReference type="SAM" id="SignalP"/>
    </source>
</evidence>
<evidence type="ECO:0000256" key="1">
    <source>
        <dbReference type="ARBA" id="ARBA00022729"/>
    </source>
</evidence>
<evidence type="ECO:0000313" key="4">
    <source>
        <dbReference type="Proteomes" id="UP000294664"/>
    </source>
</evidence>
<organism evidence="3 4">
    <name type="scientific">Aquabacter spiritensis</name>
    <dbReference type="NCBI Taxonomy" id="933073"/>
    <lineage>
        <taxon>Bacteria</taxon>
        <taxon>Pseudomonadati</taxon>
        <taxon>Pseudomonadota</taxon>
        <taxon>Alphaproteobacteria</taxon>
        <taxon>Hyphomicrobiales</taxon>
        <taxon>Xanthobacteraceae</taxon>
        <taxon>Aquabacter</taxon>
    </lineage>
</organism>
<gene>
    <name evidence="3" type="ORF">EDC64_10388</name>
</gene>
<dbReference type="CDD" id="cd13603">
    <property type="entry name" value="PBP2_TRAP_Siap_TeaA_like"/>
    <property type="match status" value="1"/>
</dbReference>
<dbReference type="GO" id="GO:0030246">
    <property type="term" value="F:carbohydrate binding"/>
    <property type="evidence" value="ECO:0007669"/>
    <property type="project" value="TreeGrafter"/>
</dbReference>
<dbReference type="NCBIfam" id="TIGR00787">
    <property type="entry name" value="dctP"/>
    <property type="match status" value="1"/>
</dbReference>
<dbReference type="EMBL" id="SMAI01000003">
    <property type="protein sequence ID" value="TCT05987.1"/>
    <property type="molecule type" value="Genomic_DNA"/>
</dbReference>
<dbReference type="PIRSF" id="PIRSF006470">
    <property type="entry name" value="DctB"/>
    <property type="match status" value="1"/>
</dbReference>
<dbReference type="PANTHER" id="PTHR33376:SF2">
    <property type="entry name" value="DICARBOXYLATE-BINDING PERIPLASMIC PROTEIN"/>
    <property type="match status" value="1"/>
</dbReference>
<keyword evidence="4" id="KW-1185">Reference proteome</keyword>
<dbReference type="InterPro" id="IPR004682">
    <property type="entry name" value="TRAP_DctP"/>
</dbReference>
<dbReference type="SUPFAM" id="SSF53850">
    <property type="entry name" value="Periplasmic binding protein-like II"/>
    <property type="match status" value="1"/>
</dbReference>
<dbReference type="GO" id="GO:0055085">
    <property type="term" value="P:transmembrane transport"/>
    <property type="evidence" value="ECO:0007669"/>
    <property type="project" value="InterPro"/>
</dbReference>
<dbReference type="Pfam" id="PF03480">
    <property type="entry name" value="DctP"/>
    <property type="match status" value="1"/>
</dbReference>
<dbReference type="AlphaFoldDB" id="A0A4R3M3T6"/>
<name>A0A4R3M3T6_9HYPH</name>
<sequence length="330" mass="35640">MLRTARYLISSALLLAGTLGGSMGASAQTIELNAGHVLTTASHYHAAAAKLAELVAEKSKGQIKINVFPAAQLGGEVKMIQSVRTGTQDIVVTGEAPLENTVKDYTVFSFPYLFSSVDEANKTLQGPIGKEMLGLLPQYGMVGLGFISALERNVFTNGRVIKTAADMQGLKIRVIPGPGYVTAYKALGAQPTPMAYTELYMALQNGAVDAGENSPDLFLQDRFIEVSKTYSFTKIMYMPALIIISKAKWDGFTPDQQKIFREAAAEAVTFAIGHYKKDYAAAIETMKAGGKVQIVEPDLATFRATAPDVYAALLKEFPQAKPWLDKIKAQ</sequence>
<dbReference type="Proteomes" id="UP000294664">
    <property type="component" value="Unassembled WGS sequence"/>
</dbReference>
<feature type="chain" id="PRO_5020764573" evidence="2">
    <location>
        <begin position="28"/>
        <end position="330"/>
    </location>
</feature>
<comment type="caution">
    <text evidence="3">The sequence shown here is derived from an EMBL/GenBank/DDBJ whole genome shotgun (WGS) entry which is preliminary data.</text>
</comment>
<dbReference type="OrthoDB" id="8016675at2"/>
<dbReference type="NCBIfam" id="NF037995">
    <property type="entry name" value="TRAP_S1"/>
    <property type="match status" value="1"/>
</dbReference>
<dbReference type="GO" id="GO:0030288">
    <property type="term" value="C:outer membrane-bounded periplasmic space"/>
    <property type="evidence" value="ECO:0007669"/>
    <property type="project" value="InterPro"/>
</dbReference>
<dbReference type="RefSeq" id="WP_132030518.1">
    <property type="nucleotide sequence ID" value="NZ_SMAI01000003.1"/>
</dbReference>
<dbReference type="Gene3D" id="3.40.190.170">
    <property type="entry name" value="Bacterial extracellular solute-binding protein, family 7"/>
    <property type="match status" value="1"/>
</dbReference>
<dbReference type="InterPro" id="IPR018389">
    <property type="entry name" value="DctP_fam"/>
</dbReference>
<dbReference type="PANTHER" id="PTHR33376">
    <property type="match status" value="1"/>
</dbReference>
<protein>
    <submittedName>
        <fullName evidence="3">Tripartite ATP-independent transporter DctP family solute receptor</fullName>
    </submittedName>
</protein>
<evidence type="ECO:0000313" key="3">
    <source>
        <dbReference type="EMBL" id="TCT05987.1"/>
    </source>
</evidence>